<evidence type="ECO:0000313" key="2">
    <source>
        <dbReference type="Proteomes" id="UP000663891"/>
    </source>
</evidence>
<feature type="non-terminal residue" evidence="1">
    <location>
        <position position="1"/>
    </location>
</feature>
<sequence>HDIDGKTLEMMSTIERISVIIPKFKQQLIFLEEREKLFKKISDCSTEFSNSSFIITTNSQPSSPISSNSQVLFLESQSTLDVLPKPSIILSSSEPSVIQEEIHEPLPSNYVIPTLPNALLNDITKGDLKHFGPHCANRQILIDTIVYDLIDKFNLL</sequence>
<dbReference type="OrthoDB" id="10055882at2759"/>
<protein>
    <submittedName>
        <fullName evidence="1">Uncharacterized protein</fullName>
    </submittedName>
</protein>
<reference evidence="1" key="1">
    <citation type="submission" date="2021-02" db="EMBL/GenBank/DDBJ databases">
        <authorList>
            <person name="Nowell W R."/>
        </authorList>
    </citation>
    <scope>NUCLEOTIDE SEQUENCE</scope>
</reference>
<dbReference type="EMBL" id="CAJNON010003812">
    <property type="protein sequence ID" value="CAF1526773.1"/>
    <property type="molecule type" value="Genomic_DNA"/>
</dbReference>
<organism evidence="1 2">
    <name type="scientific">Adineta steineri</name>
    <dbReference type="NCBI Taxonomy" id="433720"/>
    <lineage>
        <taxon>Eukaryota</taxon>
        <taxon>Metazoa</taxon>
        <taxon>Spiralia</taxon>
        <taxon>Gnathifera</taxon>
        <taxon>Rotifera</taxon>
        <taxon>Eurotatoria</taxon>
        <taxon>Bdelloidea</taxon>
        <taxon>Adinetida</taxon>
        <taxon>Adinetidae</taxon>
        <taxon>Adineta</taxon>
    </lineage>
</organism>
<dbReference type="Proteomes" id="UP000663891">
    <property type="component" value="Unassembled WGS sequence"/>
</dbReference>
<proteinExistence type="predicted"/>
<accession>A0A815V8E5</accession>
<gene>
    <name evidence="1" type="ORF">VCS650_LOCUS43520</name>
</gene>
<name>A0A815V8E5_9BILA</name>
<comment type="caution">
    <text evidence="1">The sequence shown here is derived from an EMBL/GenBank/DDBJ whole genome shotgun (WGS) entry which is preliminary data.</text>
</comment>
<evidence type="ECO:0000313" key="1">
    <source>
        <dbReference type="EMBL" id="CAF1526773.1"/>
    </source>
</evidence>
<dbReference type="AlphaFoldDB" id="A0A815V8E5"/>